<keyword evidence="2" id="KW-1185">Reference proteome</keyword>
<evidence type="ECO:0000313" key="2">
    <source>
        <dbReference type="Proteomes" id="UP000055048"/>
    </source>
</evidence>
<protein>
    <submittedName>
        <fullName evidence="1">Uncharacterized protein</fullName>
    </submittedName>
</protein>
<dbReference type="EMBL" id="JYDJ01004263">
    <property type="protein sequence ID" value="KRX28636.1"/>
    <property type="molecule type" value="Genomic_DNA"/>
</dbReference>
<accession>A0A0V0SPI9</accession>
<name>A0A0V0SPI9_9BILA</name>
<proteinExistence type="predicted"/>
<sequence length="42" mass="4108">LRVRGGMVGCSATGSVMGSAMASEMCSAMGSTTADGDFSINC</sequence>
<reference evidence="1 2" key="1">
    <citation type="submission" date="2015-01" db="EMBL/GenBank/DDBJ databases">
        <title>Evolution of Trichinella species and genotypes.</title>
        <authorList>
            <person name="Korhonen P.K."/>
            <person name="Edoardo P."/>
            <person name="Giuseppe L.R."/>
            <person name="Gasser R.B."/>
        </authorList>
    </citation>
    <scope>NUCLEOTIDE SEQUENCE [LARGE SCALE GENOMIC DNA]</scope>
    <source>
        <strain evidence="1">ISS417</strain>
    </source>
</reference>
<gene>
    <name evidence="1" type="ORF">T05_2733</name>
</gene>
<comment type="caution">
    <text evidence="1">The sequence shown here is derived from an EMBL/GenBank/DDBJ whole genome shotgun (WGS) entry which is preliminary data.</text>
</comment>
<evidence type="ECO:0000313" key="1">
    <source>
        <dbReference type="EMBL" id="KRX28636.1"/>
    </source>
</evidence>
<dbReference type="AlphaFoldDB" id="A0A0V0SPI9"/>
<feature type="non-terminal residue" evidence="1">
    <location>
        <position position="1"/>
    </location>
</feature>
<organism evidence="1 2">
    <name type="scientific">Trichinella murrelli</name>
    <dbReference type="NCBI Taxonomy" id="144512"/>
    <lineage>
        <taxon>Eukaryota</taxon>
        <taxon>Metazoa</taxon>
        <taxon>Ecdysozoa</taxon>
        <taxon>Nematoda</taxon>
        <taxon>Enoplea</taxon>
        <taxon>Dorylaimia</taxon>
        <taxon>Trichinellida</taxon>
        <taxon>Trichinellidae</taxon>
        <taxon>Trichinella</taxon>
    </lineage>
</organism>
<dbReference type="Proteomes" id="UP000055048">
    <property type="component" value="Unassembled WGS sequence"/>
</dbReference>